<dbReference type="EMBL" id="UAWC01000001">
    <property type="protein sequence ID" value="SQB33127.1"/>
    <property type="molecule type" value="Genomic_DNA"/>
</dbReference>
<reference evidence="2 4" key="1">
    <citation type="submission" date="2016-10" db="EMBL/GenBank/DDBJ databases">
        <authorList>
            <person name="Varghese N."/>
            <person name="Submissions S."/>
        </authorList>
    </citation>
    <scope>NUCLEOTIDE SEQUENCE [LARGE SCALE GENOMIC DNA]</scope>
    <source>
        <strain evidence="2 4">NLAE-zl-C224</strain>
    </source>
</reference>
<accession>A0A1G9IHT0</accession>
<gene>
    <name evidence="1 3" type="primary">tlp</name>
    <name evidence="3" type="ORF">NCTC13028_00171</name>
    <name evidence="2" type="ORF">SAMN05216497_1149</name>
</gene>
<dbReference type="Proteomes" id="UP000198811">
    <property type="component" value="Unassembled WGS sequence"/>
</dbReference>
<evidence type="ECO:0000256" key="1">
    <source>
        <dbReference type="HAMAP-Rule" id="MF_01506"/>
    </source>
</evidence>
<dbReference type="HAMAP" id="MF_01506">
    <property type="entry name" value="Tlp"/>
    <property type="match status" value="1"/>
</dbReference>
<dbReference type="InterPro" id="IPR017524">
    <property type="entry name" value="SASP_thioredoxin-like"/>
</dbReference>
<evidence type="ECO:0000313" key="5">
    <source>
        <dbReference type="Proteomes" id="UP000250223"/>
    </source>
</evidence>
<dbReference type="RefSeq" id="WP_089866522.1">
    <property type="nucleotide sequence ID" value="NZ_CP173238.1"/>
</dbReference>
<dbReference type="EMBL" id="FNGL01000014">
    <property type="protein sequence ID" value="SDL24750.1"/>
    <property type="molecule type" value="Genomic_DNA"/>
</dbReference>
<keyword evidence="4" id="KW-1185">Reference proteome</keyword>
<proteinExistence type="inferred from homology"/>
<reference evidence="3 5" key="2">
    <citation type="submission" date="2018-06" db="EMBL/GenBank/DDBJ databases">
        <authorList>
            <consortium name="Pathogen Informatics"/>
            <person name="Doyle S."/>
        </authorList>
    </citation>
    <scope>NUCLEOTIDE SEQUENCE [LARGE SCALE GENOMIC DNA]</scope>
    <source>
        <strain evidence="3 5">NCTC13028</strain>
    </source>
</reference>
<name>A0A1G9IHT0_CLOCO</name>
<dbReference type="AlphaFoldDB" id="A0A1G9IHT0"/>
<comment type="similarity">
    <text evidence="1">Belongs to the Tlp family.</text>
</comment>
<dbReference type="OrthoDB" id="1799076at2"/>
<protein>
    <recommendedName>
        <fullName evidence="1">Protein Tlp homolog</fullName>
    </recommendedName>
</protein>
<dbReference type="NCBIfam" id="TIGR03090">
    <property type="entry name" value="SASP_tlp"/>
    <property type="match status" value="1"/>
</dbReference>
<sequence length="75" mass="9216">MRNKPDDRRDNVDKIQYNIDKTIENCHRANEMIAKTSDEKMKETLEEKNERRREALKGMRSEIRDEAIYQKNRYR</sequence>
<dbReference type="Proteomes" id="UP000250223">
    <property type="component" value="Unassembled WGS sequence"/>
</dbReference>
<evidence type="ECO:0000313" key="3">
    <source>
        <dbReference type="EMBL" id="SQB33127.1"/>
    </source>
</evidence>
<dbReference type="Pfam" id="PF19824">
    <property type="entry name" value="Tlp"/>
    <property type="match status" value="1"/>
</dbReference>
<dbReference type="STRING" id="1494.SAMN05216497_1149"/>
<evidence type="ECO:0000313" key="2">
    <source>
        <dbReference type="EMBL" id="SDL24750.1"/>
    </source>
</evidence>
<organism evidence="3 5">
    <name type="scientific">Clostridium cochlearium</name>
    <dbReference type="NCBI Taxonomy" id="1494"/>
    <lineage>
        <taxon>Bacteria</taxon>
        <taxon>Bacillati</taxon>
        <taxon>Bacillota</taxon>
        <taxon>Clostridia</taxon>
        <taxon>Eubacteriales</taxon>
        <taxon>Clostridiaceae</taxon>
        <taxon>Clostridium</taxon>
    </lineage>
</organism>
<evidence type="ECO:0000313" key="4">
    <source>
        <dbReference type="Proteomes" id="UP000198811"/>
    </source>
</evidence>